<name>A0A1G8MZZ6_9NOCA</name>
<dbReference type="AlphaFoldDB" id="A0A1G8MZZ6"/>
<keyword evidence="2" id="KW-1185">Reference proteome</keyword>
<dbReference type="EMBL" id="FNDN01000010">
    <property type="protein sequence ID" value="SDI73397.1"/>
    <property type="molecule type" value="Genomic_DNA"/>
</dbReference>
<evidence type="ECO:0000313" key="2">
    <source>
        <dbReference type="Proteomes" id="UP000183263"/>
    </source>
</evidence>
<protein>
    <submittedName>
        <fullName evidence="1">HicB family protein</fullName>
    </submittedName>
</protein>
<dbReference type="GO" id="GO:0006355">
    <property type="term" value="P:regulation of DNA-templated transcription"/>
    <property type="evidence" value="ECO:0007669"/>
    <property type="project" value="InterPro"/>
</dbReference>
<dbReference type="Pfam" id="PF05534">
    <property type="entry name" value="HicB"/>
    <property type="match status" value="1"/>
</dbReference>
<proteinExistence type="predicted"/>
<dbReference type="InterPro" id="IPR013321">
    <property type="entry name" value="Arc_rbn_hlx_hlx"/>
</dbReference>
<accession>A0A1G8MZZ6</accession>
<dbReference type="Proteomes" id="UP000183263">
    <property type="component" value="Unassembled WGS sequence"/>
</dbReference>
<evidence type="ECO:0000313" key="1">
    <source>
        <dbReference type="EMBL" id="SDI73397.1"/>
    </source>
</evidence>
<dbReference type="OrthoDB" id="5193907at2"/>
<dbReference type="InterPro" id="IPR010985">
    <property type="entry name" value="Ribbon_hlx_hlx"/>
</dbReference>
<reference evidence="1 2" key="1">
    <citation type="submission" date="2016-10" db="EMBL/GenBank/DDBJ databases">
        <authorList>
            <person name="de Groot N.N."/>
        </authorList>
    </citation>
    <scope>NUCLEOTIDE SEQUENCE [LARGE SCALE GENOMIC DNA]</scope>
    <source>
        <strain evidence="1 2">DSM 44892</strain>
    </source>
</reference>
<sequence>MELQRYTRALHDDFAAAAALGDERTREVAAALAKALEPALRLQILAALGEFADTVSAQLPDRTLALRLDGDTVVVDVRADRDEAEEAAGPDFDDVAAAFEDVTGDISRVTLRLVEQLKTKAEEAASQNGVSLNSWVSQAVQGALRDQMRRAERGYRPDDT</sequence>
<dbReference type="SUPFAM" id="SSF47598">
    <property type="entry name" value="Ribbon-helix-helix"/>
    <property type="match status" value="1"/>
</dbReference>
<organism evidence="1 2">
    <name type="scientific">Rhodococcus triatomae</name>
    <dbReference type="NCBI Taxonomy" id="300028"/>
    <lineage>
        <taxon>Bacteria</taxon>
        <taxon>Bacillati</taxon>
        <taxon>Actinomycetota</taxon>
        <taxon>Actinomycetes</taxon>
        <taxon>Mycobacteriales</taxon>
        <taxon>Nocardiaceae</taxon>
        <taxon>Rhodococcus</taxon>
    </lineage>
</organism>
<gene>
    <name evidence="1" type="ORF">SAMN05444695_110133</name>
</gene>
<dbReference type="InterPro" id="IPR008651">
    <property type="entry name" value="Uncharacterised_HicB"/>
</dbReference>
<dbReference type="RefSeq" id="WP_072738716.1">
    <property type="nucleotide sequence ID" value="NZ_CP048813.1"/>
</dbReference>
<dbReference type="Gene3D" id="1.10.1220.10">
    <property type="entry name" value="Met repressor-like"/>
    <property type="match status" value="1"/>
</dbReference>